<sequence>MLAQDITTQAQAMMAQTMCCEESLGEGKGAEEELGVMEWATLDIPEGPEAEVGKYASAGTISVQQPRRCPPGILSSSQPYLSGTHSQSAGCRDKEW</sequence>
<evidence type="ECO:0000313" key="3">
    <source>
        <dbReference type="Proteomes" id="UP001234989"/>
    </source>
</evidence>
<feature type="region of interest" description="Disordered" evidence="1">
    <location>
        <begin position="66"/>
        <end position="96"/>
    </location>
</feature>
<proteinExistence type="predicted"/>
<feature type="compositionally biased region" description="Polar residues" evidence="1">
    <location>
        <begin position="74"/>
        <end position="89"/>
    </location>
</feature>
<name>A0AAF0V5B2_SOLVR</name>
<dbReference type="Proteomes" id="UP001234989">
    <property type="component" value="Chromosome 12"/>
</dbReference>
<evidence type="ECO:0000256" key="1">
    <source>
        <dbReference type="SAM" id="MobiDB-lite"/>
    </source>
</evidence>
<dbReference type="AlphaFoldDB" id="A0AAF0V5B2"/>
<organism evidence="2 3">
    <name type="scientific">Solanum verrucosum</name>
    <dbReference type="NCBI Taxonomy" id="315347"/>
    <lineage>
        <taxon>Eukaryota</taxon>
        <taxon>Viridiplantae</taxon>
        <taxon>Streptophyta</taxon>
        <taxon>Embryophyta</taxon>
        <taxon>Tracheophyta</taxon>
        <taxon>Spermatophyta</taxon>
        <taxon>Magnoliopsida</taxon>
        <taxon>eudicotyledons</taxon>
        <taxon>Gunneridae</taxon>
        <taxon>Pentapetalae</taxon>
        <taxon>asterids</taxon>
        <taxon>lamiids</taxon>
        <taxon>Solanales</taxon>
        <taxon>Solanaceae</taxon>
        <taxon>Solanoideae</taxon>
        <taxon>Solaneae</taxon>
        <taxon>Solanum</taxon>
    </lineage>
</organism>
<evidence type="ECO:0000313" key="2">
    <source>
        <dbReference type="EMBL" id="WMV58552.1"/>
    </source>
</evidence>
<dbReference type="EMBL" id="CP133623">
    <property type="protein sequence ID" value="WMV58552.1"/>
    <property type="molecule type" value="Genomic_DNA"/>
</dbReference>
<keyword evidence="3" id="KW-1185">Reference proteome</keyword>
<protein>
    <submittedName>
        <fullName evidence="2">Uncharacterized protein</fullName>
    </submittedName>
</protein>
<gene>
    <name evidence="2" type="ORF">MTR67_051937</name>
</gene>
<reference evidence="2" key="1">
    <citation type="submission" date="2023-08" db="EMBL/GenBank/DDBJ databases">
        <title>A de novo genome assembly of Solanum verrucosum Schlechtendal, a Mexican diploid species geographically isolated from the other diploid A-genome species in potato relatives.</title>
        <authorList>
            <person name="Hosaka K."/>
        </authorList>
    </citation>
    <scope>NUCLEOTIDE SEQUENCE</scope>
    <source>
        <tissue evidence="2">Young leaves</tissue>
    </source>
</reference>
<accession>A0AAF0V5B2</accession>